<reference evidence="2 3" key="1">
    <citation type="submission" date="2020-04" db="EMBL/GenBank/DDBJ databases">
        <title>Perkinsus olseni comparative genomics.</title>
        <authorList>
            <person name="Bogema D.R."/>
        </authorList>
    </citation>
    <scope>NUCLEOTIDE SEQUENCE [LARGE SCALE GENOMIC DNA]</scope>
    <source>
        <strain evidence="2">ATCC PRA-205</strain>
    </source>
</reference>
<dbReference type="Proteomes" id="UP000574390">
    <property type="component" value="Unassembled WGS sequence"/>
</dbReference>
<comment type="caution">
    <text evidence="2">The sequence shown here is derived from an EMBL/GenBank/DDBJ whole genome shotgun (WGS) entry which is preliminary data.</text>
</comment>
<feature type="region of interest" description="Disordered" evidence="1">
    <location>
        <begin position="185"/>
        <end position="213"/>
    </location>
</feature>
<sequence>MLDTVHAQVIIVVTTHLDAGHDPDVKLAQLKVVVDVVAYLERECSSRGLRVAAAAMTGDWNIDGTGRDSGASAKVLPKSPSSSPSRTVCTTSRSSDEDTSPTAQSSATVYARVRDFLGKAGFQDVWQMHADKESLPRAPSYEGDWGDLSDESLAKYGVTSDQDVPSCPKRLDYLWVKSGVTNPTEEGVAAAGNRPPAESSLSSTSASSSSSSQEVMMVTVAPAQLWRADVPLRSACAKAMLSRDKKEERGLRRQINSHNTNRTSDHASLVGRVRLQSSEAPVSPESNQRGKEELERSSQVVGSAELADVDSSEILVD</sequence>
<dbReference type="Gene3D" id="3.60.10.10">
    <property type="entry name" value="Endonuclease/exonuclease/phosphatase"/>
    <property type="match status" value="1"/>
</dbReference>
<organism evidence="2 3">
    <name type="scientific">Perkinsus olseni</name>
    <name type="common">Perkinsus atlanticus</name>
    <dbReference type="NCBI Taxonomy" id="32597"/>
    <lineage>
        <taxon>Eukaryota</taxon>
        <taxon>Sar</taxon>
        <taxon>Alveolata</taxon>
        <taxon>Perkinsozoa</taxon>
        <taxon>Perkinsea</taxon>
        <taxon>Perkinsida</taxon>
        <taxon>Perkinsidae</taxon>
        <taxon>Perkinsus</taxon>
    </lineage>
</organism>
<feature type="compositionally biased region" description="Low complexity" evidence="1">
    <location>
        <begin position="71"/>
        <end position="93"/>
    </location>
</feature>
<feature type="region of interest" description="Disordered" evidence="1">
    <location>
        <begin position="60"/>
        <end position="106"/>
    </location>
</feature>
<evidence type="ECO:0000313" key="3">
    <source>
        <dbReference type="Proteomes" id="UP000574390"/>
    </source>
</evidence>
<dbReference type="SUPFAM" id="SSF56219">
    <property type="entry name" value="DNase I-like"/>
    <property type="match status" value="1"/>
</dbReference>
<feature type="region of interest" description="Disordered" evidence="1">
    <location>
        <begin position="241"/>
        <end position="317"/>
    </location>
</feature>
<feature type="non-terminal residue" evidence="2">
    <location>
        <position position="1"/>
    </location>
</feature>
<protein>
    <submittedName>
        <fullName evidence="2">Sphingomyelin phosphodiesterase 3, neutral membrane (Neutral sphingomyelinase II)</fullName>
    </submittedName>
</protein>
<accession>A0A7J6QQ36</accession>
<feature type="compositionally biased region" description="Basic and acidic residues" evidence="1">
    <location>
        <begin position="241"/>
        <end position="251"/>
    </location>
</feature>
<gene>
    <name evidence="2" type="primary">SMPD3_3</name>
    <name evidence="2" type="ORF">FOZ62_025926</name>
</gene>
<dbReference type="AlphaFoldDB" id="A0A7J6QQ36"/>
<feature type="compositionally biased region" description="Polar residues" evidence="1">
    <location>
        <begin position="275"/>
        <end position="287"/>
    </location>
</feature>
<proteinExistence type="predicted"/>
<dbReference type="EMBL" id="JABANM010028092">
    <property type="protein sequence ID" value="KAF4710251.1"/>
    <property type="molecule type" value="Genomic_DNA"/>
</dbReference>
<feature type="compositionally biased region" description="Low complexity" evidence="1">
    <location>
        <begin position="199"/>
        <end position="212"/>
    </location>
</feature>
<evidence type="ECO:0000256" key="1">
    <source>
        <dbReference type="SAM" id="MobiDB-lite"/>
    </source>
</evidence>
<name>A0A7J6QQ36_PEROL</name>
<dbReference type="InterPro" id="IPR036691">
    <property type="entry name" value="Endo/exonu/phosph_ase_sf"/>
</dbReference>
<feature type="compositionally biased region" description="Acidic residues" evidence="1">
    <location>
        <begin position="307"/>
        <end position="317"/>
    </location>
</feature>
<evidence type="ECO:0000313" key="2">
    <source>
        <dbReference type="EMBL" id="KAF4710251.1"/>
    </source>
</evidence>